<name>A0A0N4WZJ4_HAEPC</name>
<sequence>MASFPKSAMEKLMEEGRPKSSAEAIKALEDRIATLEKEKRRTTSEDSGPKKKKSKKNAAVKNDDKKQ</sequence>
<accession>A0A0N4WZJ4</accession>
<dbReference type="WBParaSite" id="HPLM_0001737001-mRNA-1">
    <property type="protein sequence ID" value="HPLM_0001737001-mRNA-1"/>
    <property type="gene ID" value="HPLM_0001737001"/>
</dbReference>
<feature type="region of interest" description="Disordered" evidence="1">
    <location>
        <begin position="1"/>
        <end position="67"/>
    </location>
</feature>
<feature type="compositionally biased region" description="Basic and acidic residues" evidence="1">
    <location>
        <begin position="8"/>
        <end position="49"/>
    </location>
</feature>
<keyword evidence="3" id="KW-1185">Reference proteome</keyword>
<organism evidence="4">
    <name type="scientific">Haemonchus placei</name>
    <name type="common">Barber's pole worm</name>
    <dbReference type="NCBI Taxonomy" id="6290"/>
    <lineage>
        <taxon>Eukaryota</taxon>
        <taxon>Metazoa</taxon>
        <taxon>Ecdysozoa</taxon>
        <taxon>Nematoda</taxon>
        <taxon>Chromadorea</taxon>
        <taxon>Rhabditida</taxon>
        <taxon>Rhabditina</taxon>
        <taxon>Rhabditomorpha</taxon>
        <taxon>Strongyloidea</taxon>
        <taxon>Trichostrongylidae</taxon>
        <taxon>Haemonchus</taxon>
    </lineage>
</organism>
<dbReference type="EMBL" id="UZAF01019922">
    <property type="protein sequence ID" value="VDO64761.1"/>
    <property type="molecule type" value="Genomic_DNA"/>
</dbReference>
<evidence type="ECO:0000313" key="4">
    <source>
        <dbReference type="WBParaSite" id="HPLM_0001737001-mRNA-1"/>
    </source>
</evidence>
<proteinExistence type="predicted"/>
<dbReference type="AlphaFoldDB" id="A0A0N4WZJ4"/>
<reference evidence="2 3" key="2">
    <citation type="submission" date="2018-11" db="EMBL/GenBank/DDBJ databases">
        <authorList>
            <consortium name="Pathogen Informatics"/>
        </authorList>
    </citation>
    <scope>NUCLEOTIDE SEQUENCE [LARGE SCALE GENOMIC DNA]</scope>
    <source>
        <strain evidence="2 3">MHpl1</strain>
    </source>
</reference>
<evidence type="ECO:0000313" key="3">
    <source>
        <dbReference type="Proteomes" id="UP000268014"/>
    </source>
</evidence>
<reference evidence="4" key="1">
    <citation type="submission" date="2017-02" db="UniProtKB">
        <authorList>
            <consortium name="WormBaseParasite"/>
        </authorList>
    </citation>
    <scope>IDENTIFICATION</scope>
</reference>
<evidence type="ECO:0000256" key="1">
    <source>
        <dbReference type="SAM" id="MobiDB-lite"/>
    </source>
</evidence>
<gene>
    <name evidence="2" type="ORF">HPLM_LOCUS17362</name>
</gene>
<dbReference type="Proteomes" id="UP000268014">
    <property type="component" value="Unassembled WGS sequence"/>
</dbReference>
<protein>
    <submittedName>
        <fullName evidence="4">WHEP-TRS domain-containing protein</fullName>
    </submittedName>
</protein>
<evidence type="ECO:0000313" key="2">
    <source>
        <dbReference type="EMBL" id="VDO64761.1"/>
    </source>
</evidence>